<evidence type="ECO:0000313" key="3">
    <source>
        <dbReference type="Proteomes" id="UP000765509"/>
    </source>
</evidence>
<feature type="compositionally biased region" description="Basic and acidic residues" evidence="1">
    <location>
        <begin position="65"/>
        <end position="76"/>
    </location>
</feature>
<evidence type="ECO:0000313" key="2">
    <source>
        <dbReference type="EMBL" id="MBW0500424.1"/>
    </source>
</evidence>
<dbReference type="EMBL" id="AVOT02015808">
    <property type="protein sequence ID" value="MBW0500424.1"/>
    <property type="molecule type" value="Genomic_DNA"/>
</dbReference>
<protein>
    <submittedName>
        <fullName evidence="2">Uncharacterized protein</fullName>
    </submittedName>
</protein>
<accession>A0A9Q3HF79</accession>
<name>A0A9Q3HF79_9BASI</name>
<sequence length="106" mass="12475">MSKTTGRTILSFEKRPCEGIPQVEEVFQKEKVASDKTIQCPEWVDVKTKDNMEAAKPVRRLCKQHQRERQRSEGGHPKRTPCTRNQTLRRMYSSKRSKYNAIKRLL</sequence>
<reference evidence="2" key="1">
    <citation type="submission" date="2021-03" db="EMBL/GenBank/DDBJ databases">
        <title>Draft genome sequence of rust myrtle Austropuccinia psidii MF-1, a brazilian biotype.</title>
        <authorList>
            <person name="Quecine M.C."/>
            <person name="Pachon D.M.R."/>
            <person name="Bonatelli M.L."/>
            <person name="Correr F.H."/>
            <person name="Franceschini L.M."/>
            <person name="Leite T.F."/>
            <person name="Margarido G.R.A."/>
            <person name="Almeida C.A."/>
            <person name="Ferrarezi J.A."/>
            <person name="Labate C.A."/>
        </authorList>
    </citation>
    <scope>NUCLEOTIDE SEQUENCE</scope>
    <source>
        <strain evidence="2">MF-1</strain>
    </source>
</reference>
<comment type="caution">
    <text evidence="2">The sequence shown here is derived from an EMBL/GenBank/DDBJ whole genome shotgun (WGS) entry which is preliminary data.</text>
</comment>
<proteinExistence type="predicted"/>
<feature type="region of interest" description="Disordered" evidence="1">
    <location>
        <begin position="61"/>
        <end position="86"/>
    </location>
</feature>
<dbReference type="Proteomes" id="UP000765509">
    <property type="component" value="Unassembled WGS sequence"/>
</dbReference>
<organism evidence="2 3">
    <name type="scientific">Austropuccinia psidii MF-1</name>
    <dbReference type="NCBI Taxonomy" id="1389203"/>
    <lineage>
        <taxon>Eukaryota</taxon>
        <taxon>Fungi</taxon>
        <taxon>Dikarya</taxon>
        <taxon>Basidiomycota</taxon>
        <taxon>Pucciniomycotina</taxon>
        <taxon>Pucciniomycetes</taxon>
        <taxon>Pucciniales</taxon>
        <taxon>Sphaerophragmiaceae</taxon>
        <taxon>Austropuccinia</taxon>
    </lineage>
</organism>
<dbReference type="AlphaFoldDB" id="A0A9Q3HF79"/>
<gene>
    <name evidence="2" type="ORF">O181_040139</name>
</gene>
<keyword evidence="3" id="KW-1185">Reference proteome</keyword>
<evidence type="ECO:0000256" key="1">
    <source>
        <dbReference type="SAM" id="MobiDB-lite"/>
    </source>
</evidence>